<dbReference type="EMBL" id="POTC01000080">
    <property type="protein sequence ID" value="POF61334.1"/>
    <property type="molecule type" value="Genomic_DNA"/>
</dbReference>
<organism evidence="1 2">
    <name type="scientific">Novacetimonas maltaceti</name>
    <dbReference type="NCBI Taxonomy" id="1203393"/>
    <lineage>
        <taxon>Bacteria</taxon>
        <taxon>Pseudomonadati</taxon>
        <taxon>Pseudomonadota</taxon>
        <taxon>Alphaproteobacteria</taxon>
        <taxon>Acetobacterales</taxon>
        <taxon>Acetobacteraceae</taxon>
        <taxon>Novacetimonas</taxon>
    </lineage>
</organism>
<sequence>MLYRWGIRRNYLNIIIDFFYIYLEIKELSKTCVNIKKSSYDLYMTYMYHGYNKYRERVSSIMSSQNVSKEEIIPEILDKVGKSIATAYAYARGALNRHDLEEIQGGTKKVMGAMADVVRLIAPNSDQLNINVNFMLKVPEPPSDVPPEFMIHKKESYSSFLLLIRYDNGNGFRICLPLESSTKTNYSLPNAPACFAEGEPKLLNKNKIKFQNKVPKDVQEQVRKFFSESKYESVLSLPLCLAQGSNESIGVVNIESNRIDIIGNGSKQTLRIANSLAPLCLILATLAEAERKML</sequence>
<gene>
    <name evidence="1" type="ORF">KMAL_30440</name>
</gene>
<name>A0A2S3VXH5_9PROT</name>
<comment type="caution">
    <text evidence="1">The sequence shown here is derived from an EMBL/GenBank/DDBJ whole genome shotgun (WGS) entry which is preliminary data.</text>
</comment>
<protein>
    <submittedName>
        <fullName evidence="1">Uncharacterized protein</fullName>
    </submittedName>
</protein>
<dbReference type="AlphaFoldDB" id="A0A2S3VXH5"/>
<accession>A0A2S3VXH5</accession>
<keyword evidence="2" id="KW-1185">Reference proteome</keyword>
<evidence type="ECO:0000313" key="1">
    <source>
        <dbReference type="EMBL" id="POF61334.1"/>
    </source>
</evidence>
<reference evidence="1 2" key="1">
    <citation type="submission" date="2018-01" db="EMBL/GenBank/DDBJ databases">
        <title>Draft Genome Sequence of Komagataeibacter maltaceti LMG 1529, a Vinegar Producing Acetic Acid Bacterium Isolated from Malt Vinegar Brewery Acetifiers.</title>
        <authorList>
            <person name="Zhang Q."/>
            <person name="Hollensteiner J."/>
            <person name="Poehlein A."/>
            <person name="Daniel R."/>
        </authorList>
    </citation>
    <scope>NUCLEOTIDE SEQUENCE [LARGE SCALE GENOMIC DNA]</scope>
    <source>
        <strain evidence="1 2">LMG 1529</strain>
    </source>
</reference>
<dbReference type="Proteomes" id="UP000237344">
    <property type="component" value="Unassembled WGS sequence"/>
</dbReference>
<proteinExistence type="predicted"/>
<evidence type="ECO:0000313" key="2">
    <source>
        <dbReference type="Proteomes" id="UP000237344"/>
    </source>
</evidence>